<evidence type="ECO:0000256" key="4">
    <source>
        <dbReference type="ARBA" id="ARBA00022691"/>
    </source>
</evidence>
<dbReference type="InterPro" id="IPR002935">
    <property type="entry name" value="SAM_O-MeTrfase"/>
</dbReference>
<dbReference type="EC" id="2.1.1.6" evidence="1"/>
<dbReference type="GeneID" id="77728863"/>
<keyword evidence="2 8" id="KW-0489">Methyltransferase</keyword>
<evidence type="ECO:0000256" key="7">
    <source>
        <dbReference type="SAM" id="MobiDB-lite"/>
    </source>
</evidence>
<evidence type="ECO:0000313" key="9">
    <source>
        <dbReference type="Proteomes" id="UP001164286"/>
    </source>
</evidence>
<sequence length="327" mass="36024">MSSPQPPPKYHEPVQGTVFHGDGREEALLKHLNSLPELSADQTASLSLQDKSQRVLDAIHEFGKQENSYLMSVGDTKGRKVEALISERKPKLILELGSYVGFSGISFSRQLPSQHPNSVYPHEWTSNPEEDRAGYISLEKSEVYADTARGAFKLAGLDKVVKIVTGSSTTSLKNLRKTLNMPRPLKFDMVFLDHLKPLYTIDLKVMEEEGLVGPGTVLVADNVVKPGNPPYLSYVRASPVSKRAILSQTRPTSQPPITPNPTNESDWDSAFKNGPIDETLWVPEEAEGVQADGDPGLVYTSQMLDGWDPYTGERDACEVSVCTGRED</sequence>
<evidence type="ECO:0000256" key="1">
    <source>
        <dbReference type="ARBA" id="ARBA00012880"/>
    </source>
</evidence>
<keyword evidence="4" id="KW-0949">S-adenosyl-L-methionine</keyword>
<proteinExistence type="inferred from homology"/>
<dbReference type="Proteomes" id="UP001164286">
    <property type="component" value="Unassembled WGS sequence"/>
</dbReference>
<dbReference type="GO" id="GO:0032259">
    <property type="term" value="P:methylation"/>
    <property type="evidence" value="ECO:0007669"/>
    <property type="project" value="UniProtKB-KW"/>
</dbReference>
<dbReference type="GO" id="GO:0006584">
    <property type="term" value="P:catecholamine metabolic process"/>
    <property type="evidence" value="ECO:0007669"/>
    <property type="project" value="UniProtKB-KW"/>
</dbReference>
<reference evidence="8" key="1">
    <citation type="journal article" date="2022" name="G3 (Bethesda)">
        <title>High quality genome of the basidiomycete yeast Dioszegia hungarica PDD-24b-2 isolated from cloud water.</title>
        <authorList>
            <person name="Jarrige D."/>
            <person name="Haridas S."/>
            <person name="Bleykasten-Grosshans C."/>
            <person name="Joly M."/>
            <person name="Nadalig T."/>
            <person name="Sancelme M."/>
            <person name="Vuilleumier S."/>
            <person name="Grigoriev I.V."/>
            <person name="Amato P."/>
            <person name="Bringel F."/>
        </authorList>
    </citation>
    <scope>NUCLEOTIDE SEQUENCE</scope>
    <source>
        <strain evidence="8">PDD-24b-2</strain>
    </source>
</reference>
<comment type="caution">
    <text evidence="8">The sequence shown here is derived from an EMBL/GenBank/DDBJ whole genome shotgun (WGS) entry which is preliminary data.</text>
</comment>
<dbReference type="PROSITE" id="PS51682">
    <property type="entry name" value="SAM_OMT_I"/>
    <property type="match status" value="1"/>
</dbReference>
<name>A0AA38H873_9TREE</name>
<evidence type="ECO:0000313" key="8">
    <source>
        <dbReference type="EMBL" id="KAI9634579.1"/>
    </source>
</evidence>
<comment type="similarity">
    <text evidence="6">Belongs to the class I-like SAM-binding methyltransferase superfamily. Cation-dependent O-methyltransferase family.</text>
</comment>
<dbReference type="PANTHER" id="PTHR43836:SF2">
    <property type="entry name" value="CATECHOL O-METHYLTRANSFERASE 1-RELATED"/>
    <property type="match status" value="1"/>
</dbReference>
<dbReference type="AlphaFoldDB" id="A0AA38H873"/>
<protein>
    <recommendedName>
        <fullName evidence="1">catechol O-methyltransferase</fullName>
        <ecNumber evidence="1">2.1.1.6</ecNumber>
    </recommendedName>
</protein>
<dbReference type="SUPFAM" id="SSF53335">
    <property type="entry name" value="S-adenosyl-L-methionine-dependent methyltransferases"/>
    <property type="match status" value="1"/>
</dbReference>
<dbReference type="GO" id="GO:0016206">
    <property type="term" value="F:catechol O-methyltransferase activity"/>
    <property type="evidence" value="ECO:0007669"/>
    <property type="project" value="UniProtKB-EC"/>
</dbReference>
<dbReference type="RefSeq" id="XP_052944356.1">
    <property type="nucleotide sequence ID" value="XM_053089658.1"/>
</dbReference>
<dbReference type="InterPro" id="IPR029063">
    <property type="entry name" value="SAM-dependent_MTases_sf"/>
</dbReference>
<dbReference type="PANTHER" id="PTHR43836">
    <property type="entry name" value="CATECHOL O-METHYLTRANSFERASE 1-RELATED"/>
    <property type="match status" value="1"/>
</dbReference>
<evidence type="ECO:0000256" key="6">
    <source>
        <dbReference type="ARBA" id="ARBA00023453"/>
    </source>
</evidence>
<dbReference type="EMBL" id="JAKWFO010000006">
    <property type="protein sequence ID" value="KAI9634579.1"/>
    <property type="molecule type" value="Genomic_DNA"/>
</dbReference>
<keyword evidence="5" id="KW-0128">Catecholamine metabolism</keyword>
<evidence type="ECO:0000256" key="3">
    <source>
        <dbReference type="ARBA" id="ARBA00022679"/>
    </source>
</evidence>
<accession>A0AA38H873</accession>
<gene>
    <name evidence="8" type="ORF">MKK02DRAFT_37456</name>
</gene>
<evidence type="ECO:0000256" key="5">
    <source>
        <dbReference type="ARBA" id="ARBA00022939"/>
    </source>
</evidence>
<evidence type="ECO:0000256" key="2">
    <source>
        <dbReference type="ARBA" id="ARBA00022603"/>
    </source>
</evidence>
<organism evidence="8 9">
    <name type="scientific">Dioszegia hungarica</name>
    <dbReference type="NCBI Taxonomy" id="4972"/>
    <lineage>
        <taxon>Eukaryota</taxon>
        <taxon>Fungi</taxon>
        <taxon>Dikarya</taxon>
        <taxon>Basidiomycota</taxon>
        <taxon>Agaricomycotina</taxon>
        <taxon>Tremellomycetes</taxon>
        <taxon>Tremellales</taxon>
        <taxon>Bulleribasidiaceae</taxon>
        <taxon>Dioszegia</taxon>
    </lineage>
</organism>
<feature type="region of interest" description="Disordered" evidence="7">
    <location>
        <begin position="247"/>
        <end position="269"/>
    </location>
</feature>
<keyword evidence="9" id="KW-1185">Reference proteome</keyword>
<dbReference type="Gene3D" id="3.40.50.150">
    <property type="entry name" value="Vaccinia Virus protein VP39"/>
    <property type="match status" value="1"/>
</dbReference>
<keyword evidence="3" id="KW-0808">Transferase</keyword>